<reference evidence="12 13" key="1">
    <citation type="submission" date="2020-08" db="EMBL/GenBank/DDBJ databases">
        <title>Genome public.</title>
        <authorList>
            <person name="Liu C."/>
            <person name="Sun Q."/>
        </authorList>
    </citation>
    <scope>NUCLEOTIDE SEQUENCE [LARGE SCALE GENOMIC DNA]</scope>
    <source>
        <strain evidence="12 13">NSJ-56</strain>
    </source>
</reference>
<organism evidence="12 13">
    <name type="scientific">Butyricimonas hominis</name>
    <dbReference type="NCBI Taxonomy" id="2763032"/>
    <lineage>
        <taxon>Bacteria</taxon>
        <taxon>Pseudomonadati</taxon>
        <taxon>Bacteroidota</taxon>
        <taxon>Bacteroidia</taxon>
        <taxon>Bacteroidales</taxon>
        <taxon>Odoribacteraceae</taxon>
        <taxon>Butyricimonas</taxon>
    </lineage>
</organism>
<dbReference type="Pfam" id="PF00593">
    <property type="entry name" value="TonB_dep_Rec_b-barrel"/>
    <property type="match status" value="1"/>
</dbReference>
<keyword evidence="4 8" id="KW-0812">Transmembrane</keyword>
<feature type="domain" description="TonB-dependent receptor-like beta-barrel" evidence="10">
    <location>
        <begin position="492"/>
        <end position="913"/>
    </location>
</feature>
<dbReference type="InterPro" id="IPR018247">
    <property type="entry name" value="EF_Hand_1_Ca_BS"/>
</dbReference>
<evidence type="ECO:0000313" key="13">
    <source>
        <dbReference type="Proteomes" id="UP000646484"/>
    </source>
</evidence>
<keyword evidence="3 8" id="KW-1134">Transmembrane beta strand</keyword>
<dbReference type="SUPFAM" id="SSF56935">
    <property type="entry name" value="Porins"/>
    <property type="match status" value="1"/>
</dbReference>
<dbReference type="EMBL" id="JACOOH010000004">
    <property type="protein sequence ID" value="MBC5621337.1"/>
    <property type="molecule type" value="Genomic_DNA"/>
</dbReference>
<accession>A0ABR7D090</accession>
<dbReference type="NCBIfam" id="TIGR04057">
    <property type="entry name" value="SusC_RagA_signa"/>
    <property type="match status" value="1"/>
</dbReference>
<comment type="caution">
    <text evidence="12">The sequence shown here is derived from an EMBL/GenBank/DDBJ whole genome shotgun (WGS) entry which is preliminary data.</text>
</comment>
<evidence type="ECO:0000256" key="7">
    <source>
        <dbReference type="ARBA" id="ARBA00023237"/>
    </source>
</evidence>
<sequence length="1104" mass="123832">MSKNYDSFSRGRGCVMFLLFFLILPGWGVLNATTIPKIIHTESQQVKDSLIHGVVVDEKNVPMPGVTVRVEGTKVGTATDNKGEFKLRLPGKGGVLIFTFIGFKEKKVAYKAGAPRMVVVLEEDVESIDEVVVVGYGTTTRRKATGAVSVIKAEELEGIPTSNIANLLQGRVAGMDVTNMSGAPGSGGTAITIRGYNSLDVEQGRRFSNPLWVVDGVPLNSFTSPVTGTNLLSDLNPDMIESIQILKDASSAAIYGSRAANGVIIVTTKKGSKNQKATFSVNASQTWSILPQLPTVTIGSAERRFRLEQQRRLMVAYRDPETGRYKYPTSWKEVYEVGGDAKLDGFWEPHRNLIAKKGNIYQDSLNAFYAHSTNFFPMYYRTGRVTNANIQAYGGQERMTYGIGLGYYDEEGIVKGTGYNRIDLNSQMNVTPVERFNVDLRFNASLAGRMRGVRSGQLTSVQNVETVPGDPYQLNTFLPGEGTVVWDEIINQYQGIHERNRSVRLRSNFKLGLDLIEGLNISASLAADYSIERRNYFAPASLDVNGWSNSLGETGINLMVLNENLISYNKIIGESHSISAIGGFSYQYDQIEYNGGYARNSPSDKIEYAPGGLPGLTILGSGDFQQTVALKNYISDMEEKTLLSWFARLEYNYLQKYFLSASIRRDGSSTFGKNNKWGTFPAIAAGWTFTEENFMESFKNWFNFGKLRVSWGMSGMHFYQNYLALGIMAVDNSSYLGNPVITPVWNDGLYNQDLSWEKTSQYDFGLDLNFLNYRLGVTLDYYYRYTEDLLMPVPLPGNYNGFQNQWRNTAAISNEGIELMVEYKFFDRPDFLWRMSVNGARNWNRFEKSYDGHDLDNKIIGKPLNQMRVLRTEGFINDQAEVPVSWKTDGSNGPMNVGSGYMQPGDYKIVDASGDGHIDGNDLVYIGSALPSISGGIVNELKWKGFDVNMLLSYQLGRHILYPYAVQSIMMNNDYYALVFDLEKTTFWEKNGDRADYARLQPGILDNHVYDYLLDRNVSKVNWLKLKTLTVGYTLPSRWTRRWFIDQLRFFVSGENLLTWTNYIGMDPETVDITTGIDGVLTGNGIQGSYPLARKFTIGVTFKF</sequence>
<keyword evidence="2 8" id="KW-0813">Transport</keyword>
<evidence type="ECO:0000256" key="5">
    <source>
        <dbReference type="ARBA" id="ARBA00023077"/>
    </source>
</evidence>
<dbReference type="InterPro" id="IPR039426">
    <property type="entry name" value="TonB-dep_rcpt-like"/>
</dbReference>
<dbReference type="InterPro" id="IPR023996">
    <property type="entry name" value="TonB-dep_OMP_SusC/RagA"/>
</dbReference>
<dbReference type="Gene3D" id="2.170.130.10">
    <property type="entry name" value="TonB-dependent receptor, plug domain"/>
    <property type="match status" value="1"/>
</dbReference>
<dbReference type="NCBIfam" id="TIGR04056">
    <property type="entry name" value="OMP_RagA_SusC"/>
    <property type="match status" value="1"/>
</dbReference>
<dbReference type="Pfam" id="PF07715">
    <property type="entry name" value="Plug"/>
    <property type="match status" value="1"/>
</dbReference>
<dbReference type="Gene3D" id="2.60.40.1120">
    <property type="entry name" value="Carboxypeptidase-like, regulatory domain"/>
    <property type="match status" value="1"/>
</dbReference>
<dbReference type="InterPro" id="IPR012910">
    <property type="entry name" value="Plug_dom"/>
</dbReference>
<evidence type="ECO:0000256" key="3">
    <source>
        <dbReference type="ARBA" id="ARBA00022452"/>
    </source>
</evidence>
<evidence type="ECO:0000256" key="6">
    <source>
        <dbReference type="ARBA" id="ARBA00023136"/>
    </source>
</evidence>
<keyword evidence="6 8" id="KW-0472">Membrane</keyword>
<evidence type="ECO:0000259" key="10">
    <source>
        <dbReference type="Pfam" id="PF00593"/>
    </source>
</evidence>
<dbReference type="InterPro" id="IPR023997">
    <property type="entry name" value="TonB-dep_OMP_SusC/RagA_CS"/>
</dbReference>
<dbReference type="Gene3D" id="2.40.170.20">
    <property type="entry name" value="TonB-dependent receptor, beta-barrel domain"/>
    <property type="match status" value="1"/>
</dbReference>
<gene>
    <name evidence="12" type="ORF">H8S64_09525</name>
</gene>
<dbReference type="Pfam" id="PF13715">
    <property type="entry name" value="CarbopepD_reg_2"/>
    <property type="match status" value="1"/>
</dbReference>
<dbReference type="PROSITE" id="PS52016">
    <property type="entry name" value="TONB_DEPENDENT_REC_3"/>
    <property type="match status" value="1"/>
</dbReference>
<dbReference type="InterPro" id="IPR037066">
    <property type="entry name" value="Plug_dom_sf"/>
</dbReference>
<keyword evidence="13" id="KW-1185">Reference proteome</keyword>
<evidence type="ECO:0000259" key="11">
    <source>
        <dbReference type="Pfam" id="PF07715"/>
    </source>
</evidence>
<dbReference type="RefSeq" id="WP_186975893.1">
    <property type="nucleotide sequence ID" value="NZ_JACOOH010000004.1"/>
</dbReference>
<evidence type="ECO:0000256" key="1">
    <source>
        <dbReference type="ARBA" id="ARBA00004571"/>
    </source>
</evidence>
<feature type="domain" description="TonB-dependent receptor plug" evidence="11">
    <location>
        <begin position="141"/>
        <end position="263"/>
    </location>
</feature>
<dbReference type="InterPro" id="IPR036942">
    <property type="entry name" value="Beta-barrel_TonB_sf"/>
</dbReference>
<evidence type="ECO:0000256" key="2">
    <source>
        <dbReference type="ARBA" id="ARBA00022448"/>
    </source>
</evidence>
<evidence type="ECO:0000256" key="4">
    <source>
        <dbReference type="ARBA" id="ARBA00022692"/>
    </source>
</evidence>
<dbReference type="SUPFAM" id="SSF49464">
    <property type="entry name" value="Carboxypeptidase regulatory domain-like"/>
    <property type="match status" value="1"/>
</dbReference>
<dbReference type="InterPro" id="IPR008969">
    <property type="entry name" value="CarboxyPept-like_regulatory"/>
</dbReference>
<comment type="subcellular location">
    <subcellularLocation>
        <location evidence="1 8">Cell outer membrane</location>
        <topology evidence="1 8">Multi-pass membrane protein</topology>
    </subcellularLocation>
</comment>
<protein>
    <submittedName>
        <fullName evidence="12">SusC/RagA family TonB-linked outer membrane protein</fullName>
    </submittedName>
</protein>
<evidence type="ECO:0000256" key="9">
    <source>
        <dbReference type="RuleBase" id="RU003357"/>
    </source>
</evidence>
<name>A0ABR7D090_9BACT</name>
<keyword evidence="7 8" id="KW-0998">Cell outer membrane</keyword>
<dbReference type="Proteomes" id="UP000646484">
    <property type="component" value="Unassembled WGS sequence"/>
</dbReference>
<dbReference type="PROSITE" id="PS00018">
    <property type="entry name" value="EF_HAND_1"/>
    <property type="match status" value="1"/>
</dbReference>
<dbReference type="InterPro" id="IPR000531">
    <property type="entry name" value="Beta-barrel_TonB"/>
</dbReference>
<evidence type="ECO:0000313" key="12">
    <source>
        <dbReference type="EMBL" id="MBC5621337.1"/>
    </source>
</evidence>
<proteinExistence type="inferred from homology"/>
<evidence type="ECO:0000256" key="8">
    <source>
        <dbReference type="PROSITE-ProRule" id="PRU01360"/>
    </source>
</evidence>
<comment type="similarity">
    <text evidence="8 9">Belongs to the TonB-dependent receptor family.</text>
</comment>
<keyword evidence="5 9" id="KW-0798">TonB box</keyword>